<organism evidence="9 10">
    <name type="scientific">Grifola frondosa</name>
    <name type="common">Maitake</name>
    <name type="synonym">Polyporus frondosus</name>
    <dbReference type="NCBI Taxonomy" id="5627"/>
    <lineage>
        <taxon>Eukaryota</taxon>
        <taxon>Fungi</taxon>
        <taxon>Dikarya</taxon>
        <taxon>Basidiomycota</taxon>
        <taxon>Agaricomycotina</taxon>
        <taxon>Agaricomycetes</taxon>
        <taxon>Polyporales</taxon>
        <taxon>Grifolaceae</taxon>
        <taxon>Grifola</taxon>
    </lineage>
</organism>
<comment type="subcellular location">
    <subcellularLocation>
        <location evidence="2">Cytoplasm</location>
    </subcellularLocation>
    <subcellularLocation>
        <location evidence="1">Nucleus</location>
    </subcellularLocation>
</comment>
<dbReference type="AlphaFoldDB" id="A0A1C7MQD7"/>
<dbReference type="GO" id="GO:0008023">
    <property type="term" value="C:transcription elongation factor complex"/>
    <property type="evidence" value="ECO:0007669"/>
    <property type="project" value="TreeGrafter"/>
</dbReference>
<evidence type="ECO:0000256" key="8">
    <source>
        <dbReference type="ARBA" id="ARBA00023242"/>
    </source>
</evidence>
<evidence type="ECO:0000256" key="1">
    <source>
        <dbReference type="ARBA" id="ARBA00004123"/>
    </source>
</evidence>
<dbReference type="OrthoDB" id="289162at2759"/>
<dbReference type="OMA" id="NTTMWDD"/>
<dbReference type="STRING" id="5627.A0A1C7MQD7"/>
<dbReference type="PANTHER" id="PTHR12896">
    <property type="entry name" value="PAX6 NEIGHBOR PROTEIN PAXNEB"/>
    <property type="match status" value="1"/>
</dbReference>
<evidence type="ECO:0000313" key="9">
    <source>
        <dbReference type="EMBL" id="OBZ79091.1"/>
    </source>
</evidence>
<dbReference type="GO" id="GO:0033588">
    <property type="term" value="C:elongator holoenzyme complex"/>
    <property type="evidence" value="ECO:0007669"/>
    <property type="project" value="InterPro"/>
</dbReference>
<evidence type="ECO:0000256" key="5">
    <source>
        <dbReference type="ARBA" id="ARBA00020265"/>
    </source>
</evidence>
<dbReference type="CDD" id="cd19494">
    <property type="entry name" value="Elp4"/>
    <property type="match status" value="1"/>
</dbReference>
<evidence type="ECO:0000256" key="3">
    <source>
        <dbReference type="ARBA" id="ARBA00005043"/>
    </source>
</evidence>
<comment type="similarity">
    <text evidence="4">Belongs to the ELP4 family.</text>
</comment>
<dbReference type="InterPro" id="IPR027417">
    <property type="entry name" value="P-loop_NTPase"/>
</dbReference>
<sequence>MAVRSPSTRISLESQYQGKRNAVVGGITDEVKPDFVHIWIFTIFASRRPCPLSKGERPPSKHPLTCTRASPGSISTIITSTGIPSLDDILGGGLPLSCSLLVLAPDAHSAYGELVLKYFAAQGLACGQKLCVIEDNAEGFLSECMWMPGVTPTAVSFTHVDDEEDEKTNEQDTKIKIAWRYEQMKQFQTTVPTSNHCASACSHLLTVNVSSPESSEPPCRRIIRRVTQFLSDDVGASKPIRICIPALGSSEWGDLAPPDIYYFLHSLRALCRRYPHACAAVCLPPHLCAESWGGPGWIQKLGWLSDTSITLSAFTANPSLTAIFSSHHGLVHIHSLPAPHTLLPPSDKFSTLRGLSSSGENNLAFKCMRKRLVFETLHLDVEGGVGERRTTPATNTMAFDTGVTTSHAHGPTSSIDASITSGAGTSSGIAAVEVQLEQVQLASTSIHDADHREETIQISAKKTKVKKRVAFTSDRPDLYDF</sequence>
<dbReference type="GO" id="GO:0002098">
    <property type="term" value="P:tRNA wobble uridine modification"/>
    <property type="evidence" value="ECO:0007669"/>
    <property type="project" value="InterPro"/>
</dbReference>
<keyword evidence="6" id="KW-0963">Cytoplasm</keyword>
<protein>
    <recommendedName>
        <fullName evidence="5">Elongator complex protein 4</fullName>
    </recommendedName>
</protein>
<evidence type="ECO:0000256" key="2">
    <source>
        <dbReference type="ARBA" id="ARBA00004496"/>
    </source>
</evidence>
<proteinExistence type="inferred from homology"/>
<dbReference type="InterPro" id="IPR008728">
    <property type="entry name" value="Elongator_complex_protein_4"/>
</dbReference>
<keyword evidence="8" id="KW-0539">Nucleus</keyword>
<comment type="caution">
    <text evidence="9">The sequence shown here is derived from an EMBL/GenBank/DDBJ whole genome shotgun (WGS) entry which is preliminary data.</text>
</comment>
<evidence type="ECO:0000313" key="10">
    <source>
        <dbReference type="Proteomes" id="UP000092993"/>
    </source>
</evidence>
<name>A0A1C7MQD7_GRIFR</name>
<evidence type="ECO:0000256" key="7">
    <source>
        <dbReference type="ARBA" id="ARBA00022694"/>
    </source>
</evidence>
<keyword evidence="7" id="KW-0819">tRNA processing</keyword>
<dbReference type="GO" id="GO:0005737">
    <property type="term" value="C:cytoplasm"/>
    <property type="evidence" value="ECO:0007669"/>
    <property type="project" value="UniProtKB-SubCell"/>
</dbReference>
<keyword evidence="10" id="KW-1185">Reference proteome</keyword>
<evidence type="ECO:0000256" key="6">
    <source>
        <dbReference type="ARBA" id="ARBA00022490"/>
    </source>
</evidence>
<dbReference type="EMBL" id="LUGG01000001">
    <property type="protein sequence ID" value="OBZ79091.1"/>
    <property type="molecule type" value="Genomic_DNA"/>
</dbReference>
<evidence type="ECO:0000256" key="4">
    <source>
        <dbReference type="ARBA" id="ARBA00007573"/>
    </source>
</evidence>
<dbReference type="PANTHER" id="PTHR12896:SF1">
    <property type="entry name" value="ELONGATOR COMPLEX PROTEIN 4"/>
    <property type="match status" value="1"/>
</dbReference>
<reference evidence="9 10" key="1">
    <citation type="submission" date="2016-03" db="EMBL/GenBank/DDBJ databases">
        <title>Whole genome sequencing of Grifola frondosa 9006-11.</title>
        <authorList>
            <person name="Min B."/>
            <person name="Park H."/>
            <person name="Kim J.-G."/>
            <person name="Cho H."/>
            <person name="Oh Y.-L."/>
            <person name="Kong W.-S."/>
            <person name="Choi I.-G."/>
        </authorList>
    </citation>
    <scope>NUCLEOTIDE SEQUENCE [LARGE SCALE GENOMIC DNA]</scope>
    <source>
        <strain evidence="9 10">9006-11</strain>
    </source>
</reference>
<dbReference type="UniPathway" id="UPA00988"/>
<accession>A0A1C7MQD7</accession>
<dbReference type="Gene3D" id="3.40.50.300">
    <property type="entry name" value="P-loop containing nucleotide triphosphate hydrolases"/>
    <property type="match status" value="1"/>
</dbReference>
<dbReference type="Pfam" id="PF05625">
    <property type="entry name" value="PAXNEB"/>
    <property type="match status" value="1"/>
</dbReference>
<dbReference type="Proteomes" id="UP000092993">
    <property type="component" value="Unassembled WGS sequence"/>
</dbReference>
<gene>
    <name evidence="9" type="primary">ELP4</name>
    <name evidence="9" type="ORF">A0H81_00909</name>
</gene>
<comment type="pathway">
    <text evidence="3">tRNA modification; 5-methoxycarbonylmethyl-2-thiouridine-tRNA biosynthesis.</text>
</comment>